<proteinExistence type="predicted"/>
<feature type="transmembrane region" description="Helical" evidence="1">
    <location>
        <begin position="64"/>
        <end position="88"/>
    </location>
</feature>
<evidence type="ECO:0008006" key="4">
    <source>
        <dbReference type="Google" id="ProtNLM"/>
    </source>
</evidence>
<dbReference type="EMBL" id="MLCN01000016">
    <property type="protein sequence ID" value="ONG40817.1"/>
    <property type="molecule type" value="Genomic_DNA"/>
</dbReference>
<dbReference type="STRING" id="1907941.BKE30_06615"/>
<organism evidence="2 3">
    <name type="scientific">Alkanindiges hydrocarboniclasticus</name>
    <dbReference type="NCBI Taxonomy" id="1907941"/>
    <lineage>
        <taxon>Bacteria</taxon>
        <taxon>Pseudomonadati</taxon>
        <taxon>Pseudomonadota</taxon>
        <taxon>Gammaproteobacteria</taxon>
        <taxon>Moraxellales</taxon>
        <taxon>Moraxellaceae</taxon>
        <taxon>Alkanindiges</taxon>
    </lineage>
</organism>
<evidence type="ECO:0000313" key="3">
    <source>
        <dbReference type="Proteomes" id="UP000192132"/>
    </source>
</evidence>
<accession>A0A1S8CWI9</accession>
<name>A0A1S8CWI9_9GAMM</name>
<keyword evidence="1" id="KW-0472">Membrane</keyword>
<evidence type="ECO:0000313" key="2">
    <source>
        <dbReference type="EMBL" id="ONG40817.1"/>
    </source>
</evidence>
<sequence>MKFMHATEKPLISLRYTLSLPEAQEGFRLATRQRKGYARFVMALACVLIMAWGFWLGFEDKGRYFVILGAFFFLSQATLHYGVMPWLFKRQYHKHQVGSVMQGIDVYASKVTLYHGPEIRQDRQSFNLHEVKSLRKGTFSYVLVFELGMMCMVPCRSVEQVDATALFEQILLKQSGSTAYDNTSIR</sequence>
<protein>
    <recommendedName>
        <fullName evidence="4">YcxB-like protein domain-containing protein</fullName>
    </recommendedName>
</protein>
<evidence type="ECO:0000256" key="1">
    <source>
        <dbReference type="SAM" id="Phobius"/>
    </source>
</evidence>
<comment type="caution">
    <text evidence="2">The sequence shown here is derived from an EMBL/GenBank/DDBJ whole genome shotgun (WGS) entry which is preliminary data.</text>
</comment>
<reference evidence="2 3" key="1">
    <citation type="submission" date="2016-10" db="EMBL/GenBank/DDBJ databases">
        <title>Draft Genome sequence of Alkanindiges sp. strain H1.</title>
        <authorList>
            <person name="Subhash Y."/>
            <person name="Lee S."/>
        </authorList>
    </citation>
    <scope>NUCLEOTIDE SEQUENCE [LARGE SCALE GENOMIC DNA]</scope>
    <source>
        <strain evidence="2 3">H1</strain>
    </source>
</reference>
<feature type="transmembrane region" description="Helical" evidence="1">
    <location>
        <begin position="37"/>
        <end position="58"/>
    </location>
</feature>
<keyword evidence="1" id="KW-0812">Transmembrane</keyword>
<keyword evidence="3" id="KW-1185">Reference proteome</keyword>
<gene>
    <name evidence="2" type="ORF">BKE30_06615</name>
</gene>
<dbReference type="AlphaFoldDB" id="A0A1S8CWI9"/>
<keyword evidence="1" id="KW-1133">Transmembrane helix</keyword>
<dbReference type="Proteomes" id="UP000192132">
    <property type="component" value="Unassembled WGS sequence"/>
</dbReference>